<evidence type="ECO:0000313" key="2">
    <source>
        <dbReference type="EMBL" id="KAB2345303.1"/>
    </source>
</evidence>
<keyword evidence="1" id="KW-0472">Membrane</keyword>
<organism evidence="2 3">
    <name type="scientific">Actinomadura rudentiformis</name>
    <dbReference type="NCBI Taxonomy" id="359158"/>
    <lineage>
        <taxon>Bacteria</taxon>
        <taxon>Bacillati</taxon>
        <taxon>Actinomycetota</taxon>
        <taxon>Actinomycetes</taxon>
        <taxon>Streptosporangiales</taxon>
        <taxon>Thermomonosporaceae</taxon>
        <taxon>Actinomadura</taxon>
    </lineage>
</organism>
<sequence length="125" mass="13921">MDALHAPGWGSVYVVALGVLTEMFAFLTLALIQPWGERWPRWVPFVGGRRIRPLAVVIPAVFGVLGVTLYNIGYIYTAFFADAVQPKGAALWLMNACYAPMLAWPPLLAAVTAHYWRRRKTETTA</sequence>
<gene>
    <name evidence="2" type="ORF">F8566_28285</name>
</gene>
<protein>
    <submittedName>
        <fullName evidence="2">Uncharacterized protein</fullName>
    </submittedName>
</protein>
<dbReference type="AlphaFoldDB" id="A0A6H9YQW9"/>
<comment type="caution">
    <text evidence="2">The sequence shown here is derived from an EMBL/GenBank/DDBJ whole genome shotgun (WGS) entry which is preliminary data.</text>
</comment>
<evidence type="ECO:0000313" key="3">
    <source>
        <dbReference type="Proteomes" id="UP000468735"/>
    </source>
</evidence>
<feature type="transmembrane region" description="Helical" evidence="1">
    <location>
        <begin position="89"/>
        <end position="111"/>
    </location>
</feature>
<feature type="transmembrane region" description="Helical" evidence="1">
    <location>
        <begin position="12"/>
        <end position="32"/>
    </location>
</feature>
<accession>A0A6H9YQW9</accession>
<feature type="transmembrane region" description="Helical" evidence="1">
    <location>
        <begin position="53"/>
        <end position="77"/>
    </location>
</feature>
<dbReference type="EMBL" id="WBMT01000014">
    <property type="protein sequence ID" value="KAB2345303.1"/>
    <property type="molecule type" value="Genomic_DNA"/>
</dbReference>
<evidence type="ECO:0000256" key="1">
    <source>
        <dbReference type="SAM" id="Phobius"/>
    </source>
</evidence>
<keyword evidence="3" id="KW-1185">Reference proteome</keyword>
<name>A0A6H9YQW9_9ACTN</name>
<proteinExistence type="predicted"/>
<reference evidence="2 3" key="1">
    <citation type="submission" date="2019-09" db="EMBL/GenBank/DDBJ databases">
        <title>Actinomadura physcomitrii sp. nov., a novel actinomycete isolated from moss [Physcomitrium sphaericum (Ludw) Fuernr].</title>
        <authorList>
            <person name="Zhuang X."/>
            <person name="Liu C."/>
        </authorList>
    </citation>
    <scope>NUCLEOTIDE SEQUENCE [LARGE SCALE GENOMIC DNA]</scope>
    <source>
        <strain evidence="2 3">HMC1</strain>
    </source>
</reference>
<dbReference type="OrthoDB" id="2717873at2"/>
<keyword evidence="1" id="KW-0812">Transmembrane</keyword>
<dbReference type="Proteomes" id="UP000468735">
    <property type="component" value="Unassembled WGS sequence"/>
</dbReference>
<keyword evidence="1" id="KW-1133">Transmembrane helix</keyword>